<organism evidence="9 10">
    <name type="scientific">Kosakonia calanthes</name>
    <dbReference type="NCBI Taxonomy" id="3139408"/>
    <lineage>
        <taxon>Bacteria</taxon>
        <taxon>Pseudomonadati</taxon>
        <taxon>Pseudomonadota</taxon>
        <taxon>Gammaproteobacteria</taxon>
        <taxon>Enterobacterales</taxon>
        <taxon>Enterobacteriaceae</taxon>
        <taxon>Kosakonia</taxon>
    </lineage>
</organism>
<evidence type="ECO:0000256" key="4">
    <source>
        <dbReference type="ARBA" id="ARBA00022475"/>
    </source>
</evidence>
<dbReference type="Proteomes" id="UP001466893">
    <property type="component" value="Chromosome"/>
</dbReference>
<dbReference type="RefSeq" id="WP_342322279.1">
    <property type="nucleotide sequence ID" value="NZ_CP151800.1"/>
</dbReference>
<evidence type="ECO:0000313" key="10">
    <source>
        <dbReference type="Proteomes" id="UP001466893"/>
    </source>
</evidence>
<keyword evidence="5 8" id="KW-0812">Transmembrane</keyword>
<keyword evidence="7 8" id="KW-0472">Membrane</keyword>
<protein>
    <submittedName>
        <fullName evidence="9">Sodium:alanine symporter family protein</fullName>
    </submittedName>
</protein>
<keyword evidence="3 8" id="KW-0813">Transport</keyword>
<sequence>MPEFFSFISEILWGSLMVYLLAAAGIWFAFRSLFVPFRFITDFGQSLKSSRTAQRGALSSYQALCLSLATRLGNGNLAGVAFALTSGGPGAIFWMWVSAIICMATSFAECSLAQLYKERDANNQLRGGPAWYMERGLGMRWMGVLFSVFLLLTYGLVFNTIQSSAVSHAMNYAWHIPGFVTGLVLAVGAFLVMLKRLKTVARLMQWMIPTMALAWLLVSFGVSLWHADLLPAVFSSIIKSAFGWQEAATGTMAYTLSQAITSGFQRGMFANEAGMGSSPNAAAMAASSPPHPVAQGIVQMIGVLTDTFLVCTASALVLLLSGVVPANGAFGGTQLMQQAMVSLTGTWGAGFVACIVALFAFTSIVANYLYAENNLIFLRCNIQRNIWLLRMAVLLMVLLGSTINLSQIWHIADVVMALMAMINLTAILLLSPVISVLARDYLRQRKLGVVPVFDPQRYPEINRQLAPGAWDERPPSSR</sequence>
<evidence type="ECO:0000256" key="6">
    <source>
        <dbReference type="ARBA" id="ARBA00022989"/>
    </source>
</evidence>
<evidence type="ECO:0000256" key="5">
    <source>
        <dbReference type="ARBA" id="ARBA00022692"/>
    </source>
</evidence>
<dbReference type="InterPro" id="IPR001463">
    <property type="entry name" value="Na/Ala_symport"/>
</dbReference>
<keyword evidence="10" id="KW-1185">Reference proteome</keyword>
<feature type="transmembrane region" description="Helical" evidence="8">
    <location>
        <begin position="391"/>
        <end position="409"/>
    </location>
</feature>
<feature type="transmembrane region" description="Helical" evidence="8">
    <location>
        <begin position="346"/>
        <end position="370"/>
    </location>
</feature>
<keyword evidence="4" id="KW-1003">Cell membrane</keyword>
<dbReference type="EMBL" id="CP151800">
    <property type="protein sequence ID" value="WZV97635.1"/>
    <property type="molecule type" value="Genomic_DNA"/>
</dbReference>
<feature type="transmembrane region" description="Helical" evidence="8">
    <location>
        <begin position="206"/>
        <end position="227"/>
    </location>
</feature>
<reference evidence="9 10" key="1">
    <citation type="submission" date="2024-04" db="EMBL/GenBank/DDBJ databases">
        <title>Kosakonia calanthae sp. nov., a halophilic bacterium isolated from leaves of Calanthe tiplacata.</title>
        <authorList>
            <person name="Wu P."/>
        </authorList>
    </citation>
    <scope>NUCLEOTIDE SEQUENCE [LARGE SCALE GENOMIC DNA]</scope>
    <source>
        <strain evidence="9 10">BYX6</strain>
    </source>
</reference>
<proteinExistence type="inferred from homology"/>
<dbReference type="PANTHER" id="PTHR30330:SF1">
    <property type="entry name" value="AMINO-ACID CARRIER PROTEIN ALST"/>
    <property type="match status" value="1"/>
</dbReference>
<dbReference type="PANTHER" id="PTHR30330">
    <property type="entry name" value="AGSS FAMILY TRANSPORTER, SODIUM-ALANINE"/>
    <property type="match status" value="1"/>
</dbReference>
<keyword evidence="6 8" id="KW-1133">Transmembrane helix</keyword>
<comment type="subcellular location">
    <subcellularLocation>
        <location evidence="8">Cell inner membrane</location>
        <topology evidence="8">Multi-pass membrane protein</topology>
    </subcellularLocation>
    <subcellularLocation>
        <location evidence="1">Cell membrane</location>
        <topology evidence="1">Multi-pass membrane protein</topology>
    </subcellularLocation>
</comment>
<feature type="transmembrane region" description="Helical" evidence="8">
    <location>
        <begin position="12"/>
        <end position="34"/>
    </location>
</feature>
<evidence type="ECO:0000256" key="1">
    <source>
        <dbReference type="ARBA" id="ARBA00004651"/>
    </source>
</evidence>
<gene>
    <name evidence="9" type="ORF">AAEY27_18560</name>
</gene>
<accession>A0ABZ3B4L2</accession>
<dbReference type="PRINTS" id="PR00175">
    <property type="entry name" value="NAALASMPORT"/>
</dbReference>
<evidence type="ECO:0000256" key="2">
    <source>
        <dbReference type="ARBA" id="ARBA00009261"/>
    </source>
</evidence>
<keyword evidence="8" id="KW-0997">Cell inner membrane</keyword>
<feature type="transmembrane region" description="Helical" evidence="8">
    <location>
        <begin position="307"/>
        <end position="326"/>
    </location>
</feature>
<feature type="transmembrane region" description="Helical" evidence="8">
    <location>
        <begin position="415"/>
        <end position="438"/>
    </location>
</feature>
<keyword evidence="8" id="KW-0769">Symport</keyword>
<dbReference type="NCBIfam" id="TIGR00835">
    <property type="entry name" value="agcS"/>
    <property type="match status" value="1"/>
</dbReference>
<evidence type="ECO:0000313" key="9">
    <source>
        <dbReference type="EMBL" id="WZV97635.1"/>
    </source>
</evidence>
<evidence type="ECO:0000256" key="8">
    <source>
        <dbReference type="RuleBase" id="RU363064"/>
    </source>
</evidence>
<dbReference type="Gene3D" id="1.20.1740.10">
    <property type="entry name" value="Amino acid/polyamine transporter I"/>
    <property type="match status" value="1"/>
</dbReference>
<feature type="transmembrane region" description="Helical" evidence="8">
    <location>
        <begin position="137"/>
        <end position="157"/>
    </location>
</feature>
<dbReference type="Pfam" id="PF01235">
    <property type="entry name" value="Na_Ala_symp"/>
    <property type="match status" value="1"/>
</dbReference>
<name>A0ABZ3B4L2_9ENTR</name>
<evidence type="ECO:0000256" key="3">
    <source>
        <dbReference type="ARBA" id="ARBA00022448"/>
    </source>
</evidence>
<comment type="similarity">
    <text evidence="2 8">Belongs to the alanine or glycine:cation symporter (AGCS) (TC 2.A.25) family.</text>
</comment>
<feature type="transmembrane region" description="Helical" evidence="8">
    <location>
        <begin position="172"/>
        <end position="194"/>
    </location>
</feature>
<evidence type="ECO:0000256" key="7">
    <source>
        <dbReference type="ARBA" id="ARBA00023136"/>
    </source>
</evidence>